<dbReference type="EMBL" id="NMUH01004791">
    <property type="protein sequence ID" value="MQM10831.1"/>
    <property type="molecule type" value="Genomic_DNA"/>
</dbReference>
<dbReference type="GO" id="GO:0006979">
    <property type="term" value="P:response to oxidative stress"/>
    <property type="evidence" value="ECO:0007669"/>
    <property type="project" value="InterPro"/>
</dbReference>
<dbReference type="SUPFAM" id="SSF48113">
    <property type="entry name" value="Heme-dependent peroxidases"/>
    <property type="match status" value="1"/>
</dbReference>
<dbReference type="Proteomes" id="UP000652761">
    <property type="component" value="Unassembled WGS sequence"/>
</dbReference>
<dbReference type="GO" id="GO:0004601">
    <property type="term" value="F:peroxidase activity"/>
    <property type="evidence" value="ECO:0007669"/>
    <property type="project" value="InterPro"/>
</dbReference>
<dbReference type="AlphaFoldDB" id="A0A843WZF3"/>
<dbReference type="GO" id="GO:0020037">
    <property type="term" value="F:heme binding"/>
    <property type="evidence" value="ECO:0007669"/>
    <property type="project" value="InterPro"/>
</dbReference>
<dbReference type="PANTHER" id="PTHR11903:SF11">
    <property type="entry name" value="ALPHA-DIOXYGENASE 1"/>
    <property type="match status" value="1"/>
</dbReference>
<reference evidence="2" key="1">
    <citation type="submission" date="2017-07" db="EMBL/GenBank/DDBJ databases">
        <title>Taro Niue Genome Assembly and Annotation.</title>
        <authorList>
            <person name="Atibalentja N."/>
            <person name="Keating K."/>
            <person name="Fields C.J."/>
        </authorList>
    </citation>
    <scope>NUCLEOTIDE SEQUENCE</scope>
    <source>
        <strain evidence="2">Niue_2</strain>
        <tissue evidence="2">Leaf</tissue>
    </source>
</reference>
<keyword evidence="3" id="KW-1185">Reference proteome</keyword>
<dbReference type="InterPro" id="IPR050783">
    <property type="entry name" value="Oxylipin_biosynth_metab"/>
</dbReference>
<feature type="non-terminal residue" evidence="2">
    <location>
        <position position="1"/>
    </location>
</feature>
<dbReference type="OrthoDB" id="823504at2759"/>
<dbReference type="InterPro" id="IPR010255">
    <property type="entry name" value="Haem_peroxidase_sf"/>
</dbReference>
<protein>
    <submittedName>
        <fullName evidence="2">Uncharacterized protein</fullName>
    </submittedName>
</protein>
<dbReference type="InterPro" id="IPR037120">
    <property type="entry name" value="Haem_peroxidase_sf_animal"/>
</dbReference>
<dbReference type="Gene3D" id="1.10.640.10">
    <property type="entry name" value="Haem peroxidase domain superfamily, animal type"/>
    <property type="match status" value="1"/>
</dbReference>
<accession>A0A843WZF3</accession>
<sequence length="62" mass="7361">RLEADRFFTSDFNEKIYTKRGLDWVNNTETLRDVIQRHFPDVAEKWLNPATSAFSVWEPSSK</sequence>
<dbReference type="PANTHER" id="PTHR11903">
    <property type="entry name" value="PROSTAGLANDIN G/H SYNTHASE"/>
    <property type="match status" value="1"/>
</dbReference>
<evidence type="ECO:0000256" key="1">
    <source>
        <dbReference type="ARBA" id="ARBA00022837"/>
    </source>
</evidence>
<evidence type="ECO:0000313" key="3">
    <source>
        <dbReference type="Proteomes" id="UP000652761"/>
    </source>
</evidence>
<dbReference type="GO" id="GO:0016702">
    <property type="term" value="F:oxidoreductase activity, acting on single donors with incorporation of molecular oxygen, incorporation of two atoms of oxygen"/>
    <property type="evidence" value="ECO:0007669"/>
    <property type="project" value="TreeGrafter"/>
</dbReference>
<name>A0A843WZF3_COLES</name>
<keyword evidence="1" id="KW-0106">Calcium</keyword>
<gene>
    <name evidence="2" type="ORF">Taro_043729</name>
</gene>
<feature type="non-terminal residue" evidence="2">
    <location>
        <position position="62"/>
    </location>
</feature>
<organism evidence="2 3">
    <name type="scientific">Colocasia esculenta</name>
    <name type="common">Wild taro</name>
    <name type="synonym">Arum esculentum</name>
    <dbReference type="NCBI Taxonomy" id="4460"/>
    <lineage>
        <taxon>Eukaryota</taxon>
        <taxon>Viridiplantae</taxon>
        <taxon>Streptophyta</taxon>
        <taxon>Embryophyta</taxon>
        <taxon>Tracheophyta</taxon>
        <taxon>Spermatophyta</taxon>
        <taxon>Magnoliopsida</taxon>
        <taxon>Liliopsida</taxon>
        <taxon>Araceae</taxon>
        <taxon>Aroideae</taxon>
        <taxon>Colocasieae</taxon>
        <taxon>Colocasia</taxon>
    </lineage>
</organism>
<comment type="caution">
    <text evidence="2">The sequence shown here is derived from an EMBL/GenBank/DDBJ whole genome shotgun (WGS) entry which is preliminary data.</text>
</comment>
<proteinExistence type="predicted"/>
<evidence type="ECO:0000313" key="2">
    <source>
        <dbReference type="EMBL" id="MQM10831.1"/>
    </source>
</evidence>